<accession>A0A8R2QV98</accession>
<proteinExistence type="predicted"/>
<reference evidence="2" key="2">
    <citation type="submission" date="2022-06" db="UniProtKB">
        <authorList>
            <consortium name="EnsemblMetazoa"/>
        </authorList>
    </citation>
    <scope>IDENTIFICATION</scope>
    <source>
        <strain evidence="2">p50T (Dazao)</strain>
    </source>
</reference>
<dbReference type="AlphaFoldDB" id="A0A8R2QV98"/>
<keyword evidence="3" id="KW-1185">Reference proteome</keyword>
<dbReference type="RefSeq" id="XP_037869891.1">
    <property type="nucleotide sequence ID" value="XM_038013963.2"/>
</dbReference>
<sequence length="185" mass="21877">MCMKIVYLDTELLKDAMRKVESVQHIRTFYRKSHEYQLGGIVYDLRKKFQRMTRLYKKSFDHMNDEDHNQHIRRWVEIHQLSLELDNLIKATVRYENSLDQQEQKKAAAYEKEHPTSPWPSSAKPIIPSNSDEDDLTDLEKKKKKPKGLLRVGAKQLRQKAPRWRPKSASAKNRINGYGGFDSDY</sequence>
<reference evidence="3" key="1">
    <citation type="journal article" date="2008" name="Insect Biochem. Mol. Biol.">
        <title>The genome of a lepidopteran model insect, the silkworm Bombyx mori.</title>
        <authorList>
            <consortium name="International Silkworm Genome Consortium"/>
        </authorList>
    </citation>
    <scope>NUCLEOTIDE SEQUENCE [LARGE SCALE GENOMIC DNA]</scope>
    <source>
        <strain evidence="3">p50T</strain>
    </source>
</reference>
<dbReference type="SMR" id="A0A8R2QV98"/>
<protein>
    <submittedName>
        <fullName evidence="2">Uncharacterized protein</fullName>
    </submittedName>
</protein>
<dbReference type="GeneID" id="119629125"/>
<evidence type="ECO:0000256" key="1">
    <source>
        <dbReference type="SAM" id="MobiDB-lite"/>
    </source>
</evidence>
<dbReference type="EnsemblMetazoa" id="XM_038013963.1">
    <property type="protein sequence ID" value="XP_037869891.1"/>
    <property type="gene ID" value="LOC119629125"/>
</dbReference>
<organism evidence="2 3">
    <name type="scientific">Bombyx mori</name>
    <name type="common">Silk moth</name>
    <dbReference type="NCBI Taxonomy" id="7091"/>
    <lineage>
        <taxon>Eukaryota</taxon>
        <taxon>Metazoa</taxon>
        <taxon>Ecdysozoa</taxon>
        <taxon>Arthropoda</taxon>
        <taxon>Hexapoda</taxon>
        <taxon>Insecta</taxon>
        <taxon>Pterygota</taxon>
        <taxon>Neoptera</taxon>
        <taxon>Endopterygota</taxon>
        <taxon>Lepidoptera</taxon>
        <taxon>Glossata</taxon>
        <taxon>Ditrysia</taxon>
        <taxon>Bombycoidea</taxon>
        <taxon>Bombycidae</taxon>
        <taxon>Bombycinae</taxon>
        <taxon>Bombyx</taxon>
    </lineage>
</organism>
<dbReference type="Proteomes" id="UP000005204">
    <property type="component" value="Unassembled WGS sequence"/>
</dbReference>
<evidence type="ECO:0000313" key="2">
    <source>
        <dbReference type="EnsemblMetazoa" id="XP_037869891.1"/>
    </source>
</evidence>
<dbReference type="KEGG" id="bmor:119629125"/>
<feature type="region of interest" description="Disordered" evidence="1">
    <location>
        <begin position="104"/>
        <end position="185"/>
    </location>
</feature>
<evidence type="ECO:0000313" key="3">
    <source>
        <dbReference type="Proteomes" id="UP000005204"/>
    </source>
</evidence>
<name>A0A8R2QV98_BOMMO</name>
<feature type="compositionally biased region" description="Basic residues" evidence="1">
    <location>
        <begin position="157"/>
        <end position="166"/>
    </location>
</feature>
<feature type="compositionally biased region" description="Basic and acidic residues" evidence="1">
    <location>
        <begin position="104"/>
        <end position="115"/>
    </location>
</feature>